<reference evidence="3" key="1">
    <citation type="submission" date="2018-03" db="EMBL/GenBank/DDBJ databases">
        <title>Draft genome sequences of Megaviruse, new member of the family Mimiviridae isolated from water in Shanghai, China.</title>
        <authorList>
            <person name="Xia Y."/>
        </authorList>
    </citation>
    <scope>NUCLEOTIDE SEQUENCE</scope>
    <source>
        <strain evidence="3">SH</strain>
    </source>
</reference>
<dbReference type="InterPro" id="IPR002110">
    <property type="entry name" value="Ankyrin_rpt"/>
</dbReference>
<proteinExistence type="predicted"/>
<accession>A0A3S8UYI4</accession>
<keyword evidence="2" id="KW-0040">ANK repeat</keyword>
<dbReference type="PANTHER" id="PTHR24188:SF29">
    <property type="entry name" value="GH09064P"/>
    <property type="match status" value="1"/>
</dbReference>
<dbReference type="InterPro" id="IPR036770">
    <property type="entry name" value="Ankyrin_rpt-contain_sf"/>
</dbReference>
<dbReference type="SUPFAM" id="SSF48403">
    <property type="entry name" value="Ankyrin repeat"/>
    <property type="match status" value="1"/>
</dbReference>
<dbReference type="Pfam" id="PF12796">
    <property type="entry name" value="Ank_2"/>
    <property type="match status" value="2"/>
</dbReference>
<dbReference type="EMBL" id="MH046811">
    <property type="protein sequence ID" value="AZL89779.1"/>
    <property type="molecule type" value="Genomic_DNA"/>
</dbReference>
<dbReference type="Gene3D" id="1.25.40.20">
    <property type="entry name" value="Ankyrin repeat-containing domain"/>
    <property type="match status" value="2"/>
</dbReference>
<evidence type="ECO:0000313" key="3">
    <source>
        <dbReference type="EMBL" id="AZL89779.1"/>
    </source>
</evidence>
<evidence type="ECO:0000256" key="2">
    <source>
        <dbReference type="ARBA" id="ARBA00023043"/>
    </source>
</evidence>
<evidence type="ECO:0000256" key="1">
    <source>
        <dbReference type="ARBA" id="ARBA00022737"/>
    </source>
</evidence>
<name>A0A3S8UYI4_9VIRU</name>
<protein>
    <submittedName>
        <fullName evidence="3">Ankyrin repeat protein</fullName>
    </submittedName>
</protein>
<keyword evidence="1" id="KW-0677">Repeat</keyword>
<dbReference type="PROSITE" id="PS50297">
    <property type="entry name" value="ANK_REP_REGION"/>
    <property type="match status" value="1"/>
</dbReference>
<dbReference type="PROSITE" id="PS50088">
    <property type="entry name" value="ANK_REPEAT"/>
    <property type="match status" value="1"/>
</dbReference>
<sequence length="459" mass="52258">MSTKIYFKFTSCNEAGVEAKDSYIYKEGLNVIDGDLYSGKNVRTELFYLEPKNAFTALYVGARYLRQVHVPYSDKELVTTSSQHRDHGFYANKIFLGKRFDLSDPMTFMYMIKCGANIHDRNDYAIQWACGEGLEQVVKYLLYLKSDITANNYHSVNLAFRFGHANILKILLSNNNVEKYVKKHFDKLFQYALDQGHNDIIKQLILLTKNVNSVMDYRIRKIVLLFNDIEFVKAVINKGLKNIDKYFLRSIIQGYLETVKYFVSVDKDIAANNPRALVHVAENGDVQMLDYLVSVGCDLKSYATTIFRLAAERGHFNMVKYIVENVDTDIRSEYDFCLIMAAVYNNVSMARYMISLGANIDTEEGACLAEVCRDGNIVFVELLIAVGANVNACYGRPLTMASRAGHMDVVKYLIASGANVSLDNYAAIRNSFEKHMDIAKFLARDMSIIELHEIIMSKN</sequence>
<organism evidence="3">
    <name type="scientific">Megavirus baoshan</name>
    <dbReference type="NCBI Taxonomy" id="2496520"/>
    <lineage>
        <taxon>Viruses</taxon>
        <taxon>Varidnaviria</taxon>
        <taxon>Bamfordvirae</taxon>
        <taxon>Nucleocytoviricota</taxon>
        <taxon>Megaviricetes</taxon>
        <taxon>Imitervirales</taxon>
        <taxon>Mimiviridae</taxon>
        <taxon>Megamimivirinae</taxon>
        <taxon>Megavirus</taxon>
        <taxon>Megavirus baoshanense</taxon>
    </lineage>
</organism>
<dbReference type="PANTHER" id="PTHR24188">
    <property type="entry name" value="ANKYRIN REPEAT PROTEIN"/>
    <property type="match status" value="1"/>
</dbReference>
<dbReference type="SMART" id="SM00248">
    <property type="entry name" value="ANK"/>
    <property type="match status" value="9"/>
</dbReference>
<gene>
    <name evidence="3" type="ORF">Mb0935</name>
</gene>